<comment type="caution">
    <text evidence="2">The sequence shown here is derived from an EMBL/GenBank/DDBJ whole genome shotgun (WGS) entry which is preliminary data.</text>
</comment>
<comment type="similarity">
    <text evidence="1">Belongs to the transposase 8 family.</text>
</comment>
<dbReference type="RefSeq" id="WP_153750197.1">
    <property type="nucleotide sequence ID" value="NZ_WJPO01000060.1"/>
</dbReference>
<name>A0A844BMJ2_9RHOB</name>
<dbReference type="GO" id="GO:0004803">
    <property type="term" value="F:transposase activity"/>
    <property type="evidence" value="ECO:0007669"/>
    <property type="project" value="InterPro"/>
</dbReference>
<dbReference type="AlphaFoldDB" id="A0A844BMJ2"/>
<sequence length="139" mass="15472">MADHSIMSQVEVLSVTDTGRRRRWTDAEKLRIVEESYAAPRRAAATARRYEISRSLLTRWRREAREGLLTADGDRTHFAPVAVTPAPAPGPVVADVRDTTDNTGRDRVEIILPNGRRLVTTATTEAAVLARLIQIVERA</sequence>
<dbReference type="Pfam" id="PF01527">
    <property type="entry name" value="HTH_Tnp_1"/>
    <property type="match status" value="1"/>
</dbReference>
<dbReference type="GO" id="GO:0043565">
    <property type="term" value="F:sequence-specific DNA binding"/>
    <property type="evidence" value="ECO:0007669"/>
    <property type="project" value="InterPro"/>
</dbReference>
<dbReference type="EMBL" id="WJPO01000060">
    <property type="protein sequence ID" value="MRH22945.1"/>
    <property type="molecule type" value="Genomic_DNA"/>
</dbReference>
<organism evidence="2 3">
    <name type="scientific">Rhodovulum strictum</name>
    <dbReference type="NCBI Taxonomy" id="58314"/>
    <lineage>
        <taxon>Bacteria</taxon>
        <taxon>Pseudomonadati</taxon>
        <taxon>Pseudomonadota</taxon>
        <taxon>Alphaproteobacteria</taxon>
        <taxon>Rhodobacterales</taxon>
        <taxon>Paracoccaceae</taxon>
        <taxon>Rhodovulum</taxon>
    </lineage>
</organism>
<dbReference type="PANTHER" id="PTHR37936">
    <property type="entry name" value="TRANSPOSASE INSC FOR INSERTION ELEMENT IS2A-RELATED"/>
    <property type="match status" value="1"/>
</dbReference>
<dbReference type="Proteomes" id="UP000466730">
    <property type="component" value="Unassembled WGS sequence"/>
</dbReference>
<dbReference type="OrthoDB" id="9800877at2"/>
<evidence type="ECO:0000313" key="2">
    <source>
        <dbReference type="EMBL" id="MRH22945.1"/>
    </source>
</evidence>
<dbReference type="InterPro" id="IPR036388">
    <property type="entry name" value="WH-like_DNA-bd_sf"/>
</dbReference>
<dbReference type="SUPFAM" id="SSF48295">
    <property type="entry name" value="TrpR-like"/>
    <property type="match status" value="1"/>
</dbReference>
<reference evidence="2 3" key="1">
    <citation type="submission" date="2019-11" db="EMBL/GenBank/DDBJ databases">
        <title>Draft Whole-Genome sequence of the marine photosynthetic bacterium Rhodovulum strictum DSM 11289.</title>
        <authorList>
            <person name="Kyndt J.A."/>
            <person name="Meyer T.E."/>
        </authorList>
    </citation>
    <scope>NUCLEOTIDE SEQUENCE [LARGE SCALE GENOMIC DNA]</scope>
    <source>
        <strain evidence="2 3">DSM 11289</strain>
    </source>
</reference>
<dbReference type="InterPro" id="IPR002514">
    <property type="entry name" value="Transposase_8"/>
</dbReference>
<dbReference type="InterPro" id="IPR010921">
    <property type="entry name" value="Trp_repressor/repl_initiator"/>
</dbReference>
<dbReference type="GO" id="GO:0006313">
    <property type="term" value="P:DNA transposition"/>
    <property type="evidence" value="ECO:0007669"/>
    <property type="project" value="InterPro"/>
</dbReference>
<protein>
    <submittedName>
        <fullName evidence="2">Transposase</fullName>
    </submittedName>
</protein>
<keyword evidence="3" id="KW-1185">Reference proteome</keyword>
<dbReference type="NCBIfam" id="NF047595">
    <property type="entry name" value="IS66_ISRel24_TnpA"/>
    <property type="match status" value="1"/>
</dbReference>
<proteinExistence type="inferred from homology"/>
<gene>
    <name evidence="2" type="ORF">GH815_18500</name>
</gene>
<evidence type="ECO:0000256" key="1">
    <source>
        <dbReference type="ARBA" id="ARBA00009964"/>
    </source>
</evidence>
<dbReference type="PANTHER" id="PTHR37936:SF3">
    <property type="entry name" value="TRANSPOSASE INSC FOR INSERTION ELEMENT IS2A-RELATED"/>
    <property type="match status" value="1"/>
</dbReference>
<accession>A0A844BMJ2</accession>
<evidence type="ECO:0000313" key="3">
    <source>
        <dbReference type="Proteomes" id="UP000466730"/>
    </source>
</evidence>
<dbReference type="Gene3D" id="1.10.10.10">
    <property type="entry name" value="Winged helix-like DNA-binding domain superfamily/Winged helix DNA-binding domain"/>
    <property type="match status" value="1"/>
</dbReference>